<gene>
    <name evidence="2" type="ORF">GLYMA_08G258900</name>
</gene>
<dbReference type="GO" id="GO:0004722">
    <property type="term" value="F:protein serine/threonine phosphatase activity"/>
    <property type="evidence" value="ECO:0007669"/>
    <property type="project" value="InterPro"/>
</dbReference>
<dbReference type="Gramene" id="KRH45219">
    <property type="protein sequence ID" value="KRH45219"/>
    <property type="gene ID" value="GLYMA_08G258900"/>
</dbReference>
<accession>A0A0R0IXS6</accession>
<dbReference type="PANTHER" id="PTHR47992">
    <property type="entry name" value="PROTEIN PHOSPHATASE"/>
    <property type="match status" value="1"/>
</dbReference>
<reference evidence="2" key="3">
    <citation type="submission" date="2018-07" db="EMBL/GenBank/DDBJ databases">
        <title>WGS assembly of Glycine max.</title>
        <authorList>
            <person name="Schmutz J."/>
            <person name="Cannon S."/>
            <person name="Schlueter J."/>
            <person name="Ma J."/>
            <person name="Mitros T."/>
            <person name="Nelson W."/>
            <person name="Hyten D."/>
            <person name="Song Q."/>
            <person name="Thelen J."/>
            <person name="Cheng J."/>
            <person name="Xu D."/>
            <person name="Hellsten U."/>
            <person name="May G."/>
            <person name="Yu Y."/>
            <person name="Sakurai T."/>
            <person name="Umezawa T."/>
            <person name="Bhattacharyya M."/>
            <person name="Sandhu D."/>
            <person name="Valliyodan B."/>
            <person name="Lindquist E."/>
            <person name="Peto M."/>
            <person name="Grant D."/>
            <person name="Shu S."/>
            <person name="Goodstein D."/>
            <person name="Barry K."/>
            <person name="Futrell-Griggs M."/>
            <person name="Abernathy B."/>
            <person name="Du J."/>
            <person name="Tian Z."/>
            <person name="Zhu L."/>
            <person name="Gill N."/>
            <person name="Joshi T."/>
            <person name="Libault M."/>
            <person name="Sethuraman A."/>
            <person name="Zhang X."/>
            <person name="Shinozaki K."/>
            <person name="Nguyen H."/>
            <person name="Wing R."/>
            <person name="Cregan P."/>
            <person name="Specht J."/>
            <person name="Grimwood J."/>
            <person name="Rokhsar D."/>
            <person name="Stacey G."/>
            <person name="Shoemaker R."/>
            <person name="Jackson S."/>
        </authorList>
    </citation>
    <scope>NUCLEOTIDE SEQUENCE</scope>
    <source>
        <tissue evidence="2">Callus</tissue>
    </source>
</reference>
<dbReference type="InterPro" id="IPR001932">
    <property type="entry name" value="PPM-type_phosphatase-like_dom"/>
</dbReference>
<proteinExistence type="predicted"/>
<dbReference type="AlphaFoldDB" id="A0A0R0IXS6"/>
<reference evidence="2 3" key="1">
    <citation type="journal article" date="2010" name="Nature">
        <title>Genome sequence of the palaeopolyploid soybean.</title>
        <authorList>
            <person name="Schmutz J."/>
            <person name="Cannon S.B."/>
            <person name="Schlueter J."/>
            <person name="Ma J."/>
            <person name="Mitros T."/>
            <person name="Nelson W."/>
            <person name="Hyten D.L."/>
            <person name="Song Q."/>
            <person name="Thelen J.J."/>
            <person name="Cheng J."/>
            <person name="Xu D."/>
            <person name="Hellsten U."/>
            <person name="May G.D."/>
            <person name="Yu Y."/>
            <person name="Sakurai T."/>
            <person name="Umezawa T."/>
            <person name="Bhattacharyya M.K."/>
            <person name="Sandhu D."/>
            <person name="Valliyodan B."/>
            <person name="Lindquist E."/>
            <person name="Peto M."/>
            <person name="Grant D."/>
            <person name="Shu S."/>
            <person name="Goodstein D."/>
            <person name="Barry K."/>
            <person name="Futrell-Griggs M."/>
            <person name="Abernathy B."/>
            <person name="Du J."/>
            <person name="Tian Z."/>
            <person name="Zhu L."/>
            <person name="Gill N."/>
            <person name="Joshi T."/>
            <person name="Libault M."/>
            <person name="Sethuraman A."/>
            <person name="Zhang X.-C."/>
            <person name="Shinozaki K."/>
            <person name="Nguyen H.T."/>
            <person name="Wing R.A."/>
            <person name="Cregan P."/>
            <person name="Specht J."/>
            <person name="Grimwood J."/>
            <person name="Rokhsar D."/>
            <person name="Stacey G."/>
            <person name="Shoemaker R.C."/>
            <person name="Jackson S.A."/>
        </authorList>
    </citation>
    <scope>NUCLEOTIDE SEQUENCE [LARGE SCALE GENOMIC DNA]</scope>
    <source>
        <strain evidence="3">cv. Williams 82</strain>
        <tissue evidence="2">Callus</tissue>
    </source>
</reference>
<dbReference type="EMBL" id="CM000841">
    <property type="protein sequence ID" value="KRH45219.1"/>
    <property type="molecule type" value="Genomic_DNA"/>
</dbReference>
<dbReference type="STRING" id="3847.A0A0R0IXS6"/>
<evidence type="ECO:0000259" key="1">
    <source>
        <dbReference type="PROSITE" id="PS51746"/>
    </source>
</evidence>
<keyword evidence="4" id="KW-1185">Reference proteome</keyword>
<feature type="domain" description="PPM-type phosphatase" evidence="1">
    <location>
        <begin position="1"/>
        <end position="95"/>
    </location>
</feature>
<dbReference type="InParanoid" id="A0A0R0IXS6"/>
<reference evidence="3" key="2">
    <citation type="submission" date="2018-02" db="UniProtKB">
        <authorList>
            <consortium name="EnsemblPlants"/>
        </authorList>
    </citation>
    <scope>IDENTIFICATION</scope>
    <source>
        <strain evidence="3">Williams 82</strain>
    </source>
</reference>
<dbReference type="InterPro" id="IPR036457">
    <property type="entry name" value="PPM-type-like_dom_sf"/>
</dbReference>
<sequence length="95" mass="10507">MFCNNWFQNEPVVAQVWFLNSDFSAVALVWAFGHFCLKDFGLIAVPDVSRHHLTGKDEFVVLATDGIWDISSNKNVVLVDIVVSAPRSAASQALI</sequence>
<dbReference type="PROSITE" id="PS51746">
    <property type="entry name" value="PPM_2"/>
    <property type="match status" value="1"/>
</dbReference>
<protein>
    <recommendedName>
        <fullName evidence="1">PPM-type phosphatase domain-containing protein</fullName>
    </recommendedName>
</protein>
<dbReference type="Gene3D" id="3.60.40.10">
    <property type="entry name" value="PPM-type phosphatase domain"/>
    <property type="match status" value="1"/>
</dbReference>
<name>A0A0R0IXS6_SOYBN</name>
<dbReference type="InterPro" id="IPR015655">
    <property type="entry name" value="PP2C"/>
</dbReference>
<evidence type="ECO:0000313" key="3">
    <source>
        <dbReference type="EnsemblPlants" id="KRH45219"/>
    </source>
</evidence>
<dbReference type="Proteomes" id="UP000008827">
    <property type="component" value="Chromosome 8"/>
</dbReference>
<evidence type="ECO:0000313" key="2">
    <source>
        <dbReference type="EMBL" id="KRH45219.1"/>
    </source>
</evidence>
<dbReference type="EnsemblPlants" id="KRH45219">
    <property type="protein sequence ID" value="KRH45219"/>
    <property type="gene ID" value="GLYMA_08G258900"/>
</dbReference>
<dbReference type="Pfam" id="PF00481">
    <property type="entry name" value="PP2C"/>
    <property type="match status" value="1"/>
</dbReference>
<evidence type="ECO:0000313" key="4">
    <source>
        <dbReference type="Proteomes" id="UP000008827"/>
    </source>
</evidence>
<organism evidence="2">
    <name type="scientific">Glycine max</name>
    <name type="common">Soybean</name>
    <name type="synonym">Glycine hispida</name>
    <dbReference type="NCBI Taxonomy" id="3847"/>
    <lineage>
        <taxon>Eukaryota</taxon>
        <taxon>Viridiplantae</taxon>
        <taxon>Streptophyta</taxon>
        <taxon>Embryophyta</taxon>
        <taxon>Tracheophyta</taxon>
        <taxon>Spermatophyta</taxon>
        <taxon>Magnoliopsida</taxon>
        <taxon>eudicotyledons</taxon>
        <taxon>Gunneridae</taxon>
        <taxon>Pentapetalae</taxon>
        <taxon>rosids</taxon>
        <taxon>fabids</taxon>
        <taxon>Fabales</taxon>
        <taxon>Fabaceae</taxon>
        <taxon>Papilionoideae</taxon>
        <taxon>50 kb inversion clade</taxon>
        <taxon>NPAAA clade</taxon>
        <taxon>indigoferoid/millettioid clade</taxon>
        <taxon>Phaseoleae</taxon>
        <taxon>Glycine</taxon>
        <taxon>Glycine subgen. Soja</taxon>
    </lineage>
</organism>
<dbReference type="SUPFAM" id="SSF81606">
    <property type="entry name" value="PP2C-like"/>
    <property type="match status" value="1"/>
</dbReference>